<dbReference type="CDD" id="cd09083">
    <property type="entry name" value="EEP-1"/>
    <property type="match status" value="1"/>
</dbReference>
<accession>A0A7L5AEL0</accession>
<dbReference type="Proteomes" id="UP000464507">
    <property type="component" value="Chromosome"/>
</dbReference>
<keyword evidence="2" id="KW-0378">Hydrolase</keyword>
<dbReference type="InterPro" id="IPR036691">
    <property type="entry name" value="Endo/exonu/phosph_ase_sf"/>
</dbReference>
<dbReference type="RefSeq" id="WP_161884856.1">
    <property type="nucleotide sequence ID" value="NZ_CP017146.1"/>
</dbReference>
<evidence type="ECO:0000259" key="1">
    <source>
        <dbReference type="Pfam" id="PF03372"/>
    </source>
</evidence>
<dbReference type="PANTHER" id="PTHR12121">
    <property type="entry name" value="CARBON CATABOLITE REPRESSOR PROTEIN 4"/>
    <property type="match status" value="1"/>
</dbReference>
<reference evidence="2 3" key="1">
    <citation type="submission" date="2016-09" db="EMBL/GenBank/DDBJ databases">
        <title>Complete genome sequence of microbes from the polar regions.</title>
        <authorList>
            <person name="Liao L."/>
            <person name="Chen B."/>
        </authorList>
    </citation>
    <scope>NUCLEOTIDE SEQUENCE [LARGE SCALE GENOMIC DNA]</scope>
    <source>
        <strain evidence="2 3">ZS314</strain>
    </source>
</reference>
<dbReference type="GO" id="GO:0000175">
    <property type="term" value="F:3'-5'-RNA exonuclease activity"/>
    <property type="evidence" value="ECO:0007669"/>
    <property type="project" value="TreeGrafter"/>
</dbReference>
<dbReference type="OrthoDB" id="9793162at2"/>
<dbReference type="KEGG" id="mant:BHD05_01465"/>
<proteinExistence type="predicted"/>
<dbReference type="SUPFAM" id="SSF56219">
    <property type="entry name" value="DNase I-like"/>
    <property type="match status" value="1"/>
</dbReference>
<organism evidence="2 3">
    <name type="scientific">Marisediminicola antarctica</name>
    <dbReference type="NCBI Taxonomy" id="674079"/>
    <lineage>
        <taxon>Bacteria</taxon>
        <taxon>Bacillati</taxon>
        <taxon>Actinomycetota</taxon>
        <taxon>Actinomycetes</taxon>
        <taxon>Micrococcales</taxon>
        <taxon>Microbacteriaceae</taxon>
        <taxon>Marisediminicola</taxon>
    </lineage>
</organism>
<dbReference type="InterPro" id="IPR005135">
    <property type="entry name" value="Endo/exonuclease/phosphatase"/>
</dbReference>
<evidence type="ECO:0000313" key="2">
    <source>
        <dbReference type="EMBL" id="QHO68497.1"/>
    </source>
</evidence>
<feature type="domain" description="Endonuclease/exonuclease/phosphatase" evidence="1">
    <location>
        <begin position="18"/>
        <end position="263"/>
    </location>
</feature>
<name>A0A7L5AEL0_9MICO</name>
<dbReference type="Pfam" id="PF03372">
    <property type="entry name" value="Exo_endo_phos"/>
    <property type="match status" value="1"/>
</dbReference>
<dbReference type="EMBL" id="CP017146">
    <property type="protein sequence ID" value="QHO68497.1"/>
    <property type="molecule type" value="Genomic_DNA"/>
</dbReference>
<dbReference type="Gene3D" id="3.60.10.10">
    <property type="entry name" value="Endonuclease/exonuclease/phosphatase"/>
    <property type="match status" value="1"/>
</dbReference>
<protein>
    <submittedName>
        <fullName evidence="2">Hydrolase</fullName>
    </submittedName>
</protein>
<keyword evidence="3" id="KW-1185">Reference proteome</keyword>
<gene>
    <name evidence="2" type="ORF">BHD05_01465</name>
</gene>
<sequence length="279" mass="31089">MTDAPLVGPADAPDLHVMSYNIRRRMPQVDPRSSDNWSHRKGLVKRLLLGEQPTLLGIQEALPDQLQFLTDTLGTDYRFVGHGRRADHGGEHSVIFYDSRRLELLDWSQSALSDTPELAGSVTWGNQIPRVIVRATFHDTATGAVFVAITTHFDHINAPSRERSAEAIRELVERSEMPAVVIGDFNADASGAAHRVLVAQGLLRDSWQVAHERLSEQWGTAPHYRAPILGGERIDWILVGDAFEVGQAVINVTRYEGSWPSDHTPVQALIRVIDERSEQ</sequence>
<dbReference type="InterPro" id="IPR050410">
    <property type="entry name" value="CCR4/nocturin_mRNA_transcr"/>
</dbReference>
<evidence type="ECO:0000313" key="3">
    <source>
        <dbReference type="Proteomes" id="UP000464507"/>
    </source>
</evidence>
<dbReference type="PANTHER" id="PTHR12121:SF36">
    <property type="entry name" value="ENDONUCLEASE_EXONUCLEASE_PHOSPHATASE DOMAIN-CONTAINING PROTEIN"/>
    <property type="match status" value="1"/>
</dbReference>
<dbReference type="AlphaFoldDB" id="A0A7L5AEL0"/>